<reference evidence="4 5" key="1">
    <citation type="journal article" date="2010" name="Stand. Genomic Sci.">
        <title>Complete genome sequence of Spirochaeta smaragdinae type strain (SEBR 4228).</title>
        <authorList>
            <person name="Mavromatis K."/>
            <person name="Yasawong M."/>
            <person name="Chertkov O."/>
            <person name="Lapidus A."/>
            <person name="Lucas S."/>
            <person name="Nolan M."/>
            <person name="Del Rio T.G."/>
            <person name="Tice H."/>
            <person name="Cheng J.F."/>
            <person name="Pitluck S."/>
            <person name="Liolios K."/>
            <person name="Ivanova N."/>
            <person name="Tapia R."/>
            <person name="Han C."/>
            <person name="Bruce D."/>
            <person name="Goodwin L."/>
            <person name="Pati A."/>
            <person name="Chen A."/>
            <person name="Palaniappan K."/>
            <person name="Land M."/>
            <person name="Hauser L."/>
            <person name="Chang Y.J."/>
            <person name="Jeffries C.D."/>
            <person name="Detter J.C."/>
            <person name="Rohde M."/>
            <person name="Brambilla E."/>
            <person name="Spring S."/>
            <person name="Goker M."/>
            <person name="Sikorski J."/>
            <person name="Woyke T."/>
            <person name="Bristow J."/>
            <person name="Eisen J.A."/>
            <person name="Markowitz V."/>
            <person name="Hugenholtz P."/>
            <person name="Klenk H.P."/>
            <person name="Kyrpides N.C."/>
        </authorList>
    </citation>
    <scope>NUCLEOTIDE SEQUENCE [LARGE SCALE GENOMIC DNA]</scope>
    <source>
        <strain evidence="5">DSM 11293 / JCM 15392 / SEBR 4228</strain>
    </source>
</reference>
<feature type="repeat" description="ANK" evidence="3">
    <location>
        <begin position="482"/>
        <end position="514"/>
    </location>
</feature>
<dbReference type="PANTHER" id="PTHR24171:SF8">
    <property type="entry name" value="BRCA1-ASSOCIATED RING DOMAIN PROTEIN 1"/>
    <property type="match status" value="1"/>
</dbReference>
<dbReference type="Gene3D" id="1.25.40.20">
    <property type="entry name" value="Ankyrin repeat-containing domain"/>
    <property type="match status" value="1"/>
</dbReference>
<proteinExistence type="predicted"/>
<gene>
    <name evidence="4" type="ordered locus">Spirs_0206</name>
</gene>
<dbReference type="Proteomes" id="UP000002318">
    <property type="component" value="Chromosome"/>
</dbReference>
<dbReference type="Pfam" id="PF12796">
    <property type="entry name" value="Ank_2"/>
    <property type="match status" value="1"/>
</dbReference>
<sequence>MVELQRGAAVALLLLCFSGWGFSLPEDHRPSLLSMEELSQAALQVHDRYEIPYPPLADITLLYDGARVRAWIEACNEGKAQPMPRRWFTGTGTGFSSMIYMSCVSFLTGKGWALAESAFEKRLGNDSVNERNRAILNAFLAIDNQEEMKEAAPRFFPFSMFLKRRELGDGVSIMLPDVAWKLLPSGSTPLARTLVYGDEGFLRGLGYDRKRVGPGYDIRRDPIAMASCIKVRMEKAINGNGTYLPLRPGMPFAIAKKVAVGDFFADTIWFQPFISAPDGVETGAEGRLYFKQGNQLFVVSLFSMVDSSHPAADGDLLLGEAASLLSTLQFPAEDTLLDSHRLAALSDLLHAGDVSLLRPELQTIVRETGSIHFPDSHGEPFWHKIFLDFDRDDPRREALLKLFISLGINPDASGPSGKRAVDYVVEQGDAGLLEDVLLARAHGDYLTKDGSSPLIEAASGGDVWCVLTLLRAGVNVDLPDIRGRSALHWAARHDYLAVAKLLLEKGASPESRDIAGKSPLDLSPAFQDMRRSPLFVMVQKFCGSPTWAKVQPEEQ</sequence>
<evidence type="ECO:0000313" key="5">
    <source>
        <dbReference type="Proteomes" id="UP000002318"/>
    </source>
</evidence>
<keyword evidence="2 3" id="KW-0040">ANK repeat</keyword>
<keyword evidence="5" id="KW-1185">Reference proteome</keyword>
<dbReference type="PROSITE" id="PS50297">
    <property type="entry name" value="ANK_REP_REGION"/>
    <property type="match status" value="2"/>
</dbReference>
<dbReference type="EMBL" id="CP002116">
    <property type="protein sequence ID" value="ADK79363.1"/>
    <property type="molecule type" value="Genomic_DNA"/>
</dbReference>
<dbReference type="SMART" id="SM00248">
    <property type="entry name" value="ANK"/>
    <property type="match status" value="2"/>
</dbReference>
<evidence type="ECO:0000256" key="2">
    <source>
        <dbReference type="ARBA" id="ARBA00023043"/>
    </source>
</evidence>
<dbReference type="STRING" id="573413.Spirs_0206"/>
<organism evidence="4 5">
    <name type="scientific">Sediminispirochaeta smaragdinae (strain DSM 11293 / JCM 15392 / SEBR 4228)</name>
    <name type="common">Spirochaeta smaragdinae</name>
    <dbReference type="NCBI Taxonomy" id="573413"/>
    <lineage>
        <taxon>Bacteria</taxon>
        <taxon>Pseudomonadati</taxon>
        <taxon>Spirochaetota</taxon>
        <taxon>Spirochaetia</taxon>
        <taxon>Spirochaetales</taxon>
        <taxon>Spirochaetaceae</taxon>
        <taxon>Sediminispirochaeta</taxon>
    </lineage>
</organism>
<dbReference type="AlphaFoldDB" id="E1RA72"/>
<dbReference type="GO" id="GO:0004842">
    <property type="term" value="F:ubiquitin-protein transferase activity"/>
    <property type="evidence" value="ECO:0007669"/>
    <property type="project" value="TreeGrafter"/>
</dbReference>
<feature type="repeat" description="ANK" evidence="3">
    <location>
        <begin position="449"/>
        <end position="481"/>
    </location>
</feature>
<dbReference type="KEGG" id="ssm:Spirs_0206"/>
<name>E1RA72_SEDSS</name>
<dbReference type="HOGENOM" id="CLU_490810_0_0_12"/>
<dbReference type="InterPro" id="IPR002110">
    <property type="entry name" value="Ankyrin_rpt"/>
</dbReference>
<accession>E1RA72</accession>
<evidence type="ECO:0000256" key="3">
    <source>
        <dbReference type="PROSITE-ProRule" id="PRU00023"/>
    </source>
</evidence>
<keyword evidence="1" id="KW-0677">Repeat</keyword>
<protein>
    <submittedName>
        <fullName evidence="4">Ankyrin</fullName>
    </submittedName>
</protein>
<dbReference type="OrthoDB" id="7543342at2"/>
<dbReference type="PROSITE" id="PS50088">
    <property type="entry name" value="ANK_REPEAT"/>
    <property type="match status" value="2"/>
</dbReference>
<dbReference type="SUPFAM" id="SSF48403">
    <property type="entry name" value="Ankyrin repeat"/>
    <property type="match status" value="1"/>
</dbReference>
<dbReference type="GO" id="GO:0085020">
    <property type="term" value="P:protein K6-linked ubiquitination"/>
    <property type="evidence" value="ECO:0007669"/>
    <property type="project" value="TreeGrafter"/>
</dbReference>
<dbReference type="RefSeq" id="WP_013252827.1">
    <property type="nucleotide sequence ID" value="NC_014364.1"/>
</dbReference>
<dbReference type="eggNOG" id="COG0666">
    <property type="taxonomic scope" value="Bacteria"/>
</dbReference>
<evidence type="ECO:0000313" key="4">
    <source>
        <dbReference type="EMBL" id="ADK79363.1"/>
    </source>
</evidence>
<evidence type="ECO:0000256" key="1">
    <source>
        <dbReference type="ARBA" id="ARBA00022737"/>
    </source>
</evidence>
<dbReference type="InterPro" id="IPR036770">
    <property type="entry name" value="Ankyrin_rpt-contain_sf"/>
</dbReference>
<dbReference type="PANTHER" id="PTHR24171">
    <property type="entry name" value="ANKYRIN REPEAT DOMAIN-CONTAINING PROTEIN 39-RELATED"/>
    <property type="match status" value="1"/>
</dbReference>